<dbReference type="GO" id="GO:0008270">
    <property type="term" value="F:zinc ion binding"/>
    <property type="evidence" value="ECO:0007669"/>
    <property type="project" value="InterPro"/>
</dbReference>
<dbReference type="Gene3D" id="4.10.240.10">
    <property type="entry name" value="Zn(2)-C6 fungal-type DNA-binding domain"/>
    <property type="match status" value="1"/>
</dbReference>
<feature type="region of interest" description="Disordered" evidence="2">
    <location>
        <begin position="147"/>
        <end position="170"/>
    </location>
</feature>
<dbReference type="PANTHER" id="PTHR47256">
    <property type="entry name" value="ZN(II)2CYS6 TRANSCRIPTION FACTOR (EUROFUNG)-RELATED"/>
    <property type="match status" value="1"/>
</dbReference>
<accession>A0AAV9XC88</accession>
<dbReference type="EMBL" id="JAVHJO010000007">
    <property type="protein sequence ID" value="KAK6538769.1"/>
    <property type="molecule type" value="Genomic_DNA"/>
</dbReference>
<dbReference type="CDD" id="cd00067">
    <property type="entry name" value="GAL4"/>
    <property type="match status" value="1"/>
</dbReference>
<dbReference type="InterPro" id="IPR053187">
    <property type="entry name" value="Notoamide_regulator"/>
</dbReference>
<evidence type="ECO:0000259" key="3">
    <source>
        <dbReference type="PROSITE" id="PS50048"/>
    </source>
</evidence>
<dbReference type="AlphaFoldDB" id="A0AAV9XC88"/>
<dbReference type="PROSITE" id="PS00463">
    <property type="entry name" value="ZN2_CY6_FUNGAL_1"/>
    <property type="match status" value="1"/>
</dbReference>
<protein>
    <recommendedName>
        <fullName evidence="3">Zn(2)-C6 fungal-type domain-containing protein</fullName>
    </recommendedName>
</protein>
<organism evidence="4 5">
    <name type="scientific">Orbilia ellipsospora</name>
    <dbReference type="NCBI Taxonomy" id="2528407"/>
    <lineage>
        <taxon>Eukaryota</taxon>
        <taxon>Fungi</taxon>
        <taxon>Dikarya</taxon>
        <taxon>Ascomycota</taxon>
        <taxon>Pezizomycotina</taxon>
        <taxon>Orbiliomycetes</taxon>
        <taxon>Orbiliales</taxon>
        <taxon>Orbiliaceae</taxon>
        <taxon>Orbilia</taxon>
    </lineage>
</organism>
<evidence type="ECO:0000313" key="5">
    <source>
        <dbReference type="Proteomes" id="UP001365542"/>
    </source>
</evidence>
<dbReference type="PANTHER" id="PTHR47256:SF3">
    <property type="entry name" value="ZN(II)2CYS6 TRANSCRIPTION FACTOR (EUROFUNG)"/>
    <property type="match status" value="1"/>
</dbReference>
<reference evidence="4 5" key="1">
    <citation type="submission" date="2019-10" db="EMBL/GenBank/DDBJ databases">
        <authorList>
            <person name="Palmer J.M."/>
        </authorList>
    </citation>
    <scope>NUCLEOTIDE SEQUENCE [LARGE SCALE GENOMIC DNA]</scope>
    <source>
        <strain evidence="4 5">TWF694</strain>
    </source>
</reference>
<feature type="domain" description="Zn(2)-C6 fungal-type" evidence="3">
    <location>
        <begin position="45"/>
        <end position="75"/>
    </location>
</feature>
<keyword evidence="1" id="KW-0539">Nucleus</keyword>
<feature type="compositionally biased region" description="Polar residues" evidence="2">
    <location>
        <begin position="147"/>
        <end position="160"/>
    </location>
</feature>
<evidence type="ECO:0000256" key="1">
    <source>
        <dbReference type="ARBA" id="ARBA00023242"/>
    </source>
</evidence>
<dbReference type="Proteomes" id="UP001365542">
    <property type="component" value="Unassembled WGS sequence"/>
</dbReference>
<gene>
    <name evidence="4" type="ORF">TWF694_010338</name>
</gene>
<dbReference type="CDD" id="cd12148">
    <property type="entry name" value="fungal_TF_MHR"/>
    <property type="match status" value="1"/>
</dbReference>
<evidence type="ECO:0000256" key="2">
    <source>
        <dbReference type="SAM" id="MobiDB-lite"/>
    </source>
</evidence>
<dbReference type="InterPro" id="IPR036864">
    <property type="entry name" value="Zn2-C6_fun-type_DNA-bd_sf"/>
</dbReference>
<dbReference type="SMART" id="SM00066">
    <property type="entry name" value="GAL4"/>
    <property type="match status" value="1"/>
</dbReference>
<comment type="caution">
    <text evidence="4">The sequence shown here is derived from an EMBL/GenBank/DDBJ whole genome shotgun (WGS) entry which is preliminary data.</text>
</comment>
<sequence>MSSTAIARKRAENPPASFPALAPLIGRQRVPPVTVVPKRPRTRVACDSCRSQRTKCTGERPECSRCQRHSLTCSYSNHVLENKRASIRATRILYQGKVDNYQIILECIRHSNKSFLIQVLDLLRTEEPLENIITFIQSSGAASISTNSTIEPVSPSSSNGFDPVPSNPASPSHPLHLIPNPLIIPSIPLKIPANPLNLPSNFRDLILLADRPLILPGVESWTSVTNDQLLVSHLTLYLFHENQAQTLLFDQGKFLTDLTTGGQVNCSPLLVNAILAQSCQYWTRLPTQQNTAKSKFLGFLFLREALRLWNEESNLVSPPVTTIQAGLIISRLMGCSNLETSAGVIMDSTMAMVDRYPISPVEEPPMGIIVPAFVSNT</sequence>
<dbReference type="Pfam" id="PF00172">
    <property type="entry name" value="Zn_clus"/>
    <property type="match status" value="1"/>
</dbReference>
<name>A0AAV9XC88_9PEZI</name>
<keyword evidence="5" id="KW-1185">Reference proteome</keyword>
<evidence type="ECO:0000313" key="4">
    <source>
        <dbReference type="EMBL" id="KAK6538769.1"/>
    </source>
</evidence>
<dbReference type="PROSITE" id="PS50048">
    <property type="entry name" value="ZN2_CY6_FUNGAL_2"/>
    <property type="match status" value="1"/>
</dbReference>
<proteinExistence type="predicted"/>
<dbReference type="GO" id="GO:0000981">
    <property type="term" value="F:DNA-binding transcription factor activity, RNA polymerase II-specific"/>
    <property type="evidence" value="ECO:0007669"/>
    <property type="project" value="InterPro"/>
</dbReference>
<dbReference type="InterPro" id="IPR001138">
    <property type="entry name" value="Zn2Cys6_DnaBD"/>
</dbReference>
<dbReference type="SUPFAM" id="SSF57701">
    <property type="entry name" value="Zn2/Cys6 DNA-binding domain"/>
    <property type="match status" value="1"/>
</dbReference>